<sequence length="162" mass="18574">MIGLAITLILMVAFFFYIRQKLFIFENRLELMSETIQTMAGVTRAALQDDESDASDESSETSECSDEVHLDYESRERTPERVTVSDDDVKRVSLPAQEVCEEIEVKKMIERDVKIVPEFVEPIEVGPFDSLTLKELKDKVAELNGPKLKTKKELIEFLQNKI</sequence>
<organism evidence="2">
    <name type="scientific">viral metagenome</name>
    <dbReference type="NCBI Taxonomy" id="1070528"/>
    <lineage>
        <taxon>unclassified sequences</taxon>
        <taxon>metagenomes</taxon>
        <taxon>organismal metagenomes</taxon>
    </lineage>
</organism>
<dbReference type="AlphaFoldDB" id="A0A6C0AGN1"/>
<feature type="region of interest" description="Disordered" evidence="1">
    <location>
        <begin position="47"/>
        <end position="86"/>
    </location>
</feature>
<feature type="compositionally biased region" description="Acidic residues" evidence="1">
    <location>
        <begin position="48"/>
        <end position="65"/>
    </location>
</feature>
<feature type="compositionally biased region" description="Basic and acidic residues" evidence="1">
    <location>
        <begin position="66"/>
        <end position="86"/>
    </location>
</feature>
<proteinExistence type="predicted"/>
<evidence type="ECO:0000256" key="1">
    <source>
        <dbReference type="SAM" id="MobiDB-lite"/>
    </source>
</evidence>
<name>A0A6C0AGN1_9ZZZZ</name>
<protein>
    <recommendedName>
        <fullName evidence="3">SAP domain-containing protein</fullName>
    </recommendedName>
</protein>
<evidence type="ECO:0008006" key="3">
    <source>
        <dbReference type="Google" id="ProtNLM"/>
    </source>
</evidence>
<reference evidence="2" key="1">
    <citation type="journal article" date="2020" name="Nature">
        <title>Giant virus diversity and host interactions through global metagenomics.</title>
        <authorList>
            <person name="Schulz F."/>
            <person name="Roux S."/>
            <person name="Paez-Espino D."/>
            <person name="Jungbluth S."/>
            <person name="Walsh D.A."/>
            <person name="Denef V.J."/>
            <person name="McMahon K.D."/>
            <person name="Konstantinidis K.T."/>
            <person name="Eloe-Fadrosh E.A."/>
            <person name="Kyrpides N.C."/>
            <person name="Woyke T."/>
        </authorList>
    </citation>
    <scope>NUCLEOTIDE SEQUENCE</scope>
    <source>
        <strain evidence="2">GVMAG-S-1035118-87</strain>
    </source>
</reference>
<accession>A0A6C0AGN1</accession>
<dbReference type="EMBL" id="MN740625">
    <property type="protein sequence ID" value="QHS78954.1"/>
    <property type="molecule type" value="Genomic_DNA"/>
</dbReference>
<evidence type="ECO:0000313" key="2">
    <source>
        <dbReference type="EMBL" id="QHS78954.1"/>
    </source>
</evidence>